<dbReference type="SMART" id="SM00295">
    <property type="entry name" value="B41"/>
    <property type="match status" value="1"/>
</dbReference>
<dbReference type="PROSITE" id="PS00660">
    <property type="entry name" value="FERM_1"/>
    <property type="match status" value="1"/>
</dbReference>
<feature type="region of interest" description="Disordered" evidence="1">
    <location>
        <begin position="481"/>
        <end position="505"/>
    </location>
</feature>
<dbReference type="InterPro" id="IPR014352">
    <property type="entry name" value="FERM/acyl-CoA-bd_prot_sf"/>
</dbReference>
<reference evidence="3 4" key="1">
    <citation type="journal article" date="2019" name="BMC Genomics">
        <title>New insights from Opisthorchis felineus genome: update on genomics of the epidemiologically important liver flukes.</title>
        <authorList>
            <person name="Ershov N.I."/>
            <person name="Mordvinov V.A."/>
            <person name="Prokhortchouk E.B."/>
            <person name="Pakharukova M.Y."/>
            <person name="Gunbin K.V."/>
            <person name="Ustyantsev K."/>
            <person name="Genaev M.A."/>
            <person name="Blinov A.G."/>
            <person name="Mazur A."/>
            <person name="Boulygina E."/>
            <person name="Tsygankova S."/>
            <person name="Khrameeva E."/>
            <person name="Chekanov N."/>
            <person name="Fan G."/>
            <person name="Xiao A."/>
            <person name="Zhang H."/>
            <person name="Xu X."/>
            <person name="Yang H."/>
            <person name="Solovyev V."/>
            <person name="Lee S.M."/>
            <person name="Liu X."/>
            <person name="Afonnikov D.A."/>
            <person name="Skryabin K.G."/>
        </authorList>
    </citation>
    <scope>NUCLEOTIDE SEQUENCE [LARGE SCALE GENOMIC DNA]</scope>
    <source>
        <strain evidence="3">AK-0245</strain>
        <tissue evidence="3">Whole organism</tissue>
    </source>
</reference>
<dbReference type="PROSITE" id="PS50057">
    <property type="entry name" value="FERM_3"/>
    <property type="match status" value="1"/>
</dbReference>
<dbReference type="InterPro" id="IPR000299">
    <property type="entry name" value="FERM_domain"/>
</dbReference>
<keyword evidence="4" id="KW-1185">Reference proteome</keyword>
<dbReference type="CDD" id="cd01765">
    <property type="entry name" value="FERM_F0_F1"/>
    <property type="match status" value="1"/>
</dbReference>
<dbReference type="Proteomes" id="UP000308267">
    <property type="component" value="Unassembled WGS sequence"/>
</dbReference>
<organism evidence="3 4">
    <name type="scientific">Opisthorchis felineus</name>
    <dbReference type="NCBI Taxonomy" id="147828"/>
    <lineage>
        <taxon>Eukaryota</taxon>
        <taxon>Metazoa</taxon>
        <taxon>Spiralia</taxon>
        <taxon>Lophotrochozoa</taxon>
        <taxon>Platyhelminthes</taxon>
        <taxon>Trematoda</taxon>
        <taxon>Digenea</taxon>
        <taxon>Opisthorchiida</taxon>
        <taxon>Opisthorchiata</taxon>
        <taxon>Opisthorchiidae</taxon>
        <taxon>Opisthorchis</taxon>
    </lineage>
</organism>
<dbReference type="SMART" id="SM01196">
    <property type="entry name" value="FERM_C"/>
    <property type="match status" value="1"/>
</dbReference>
<dbReference type="InterPro" id="IPR019749">
    <property type="entry name" value="Band_41_domain"/>
</dbReference>
<dbReference type="AlphaFoldDB" id="A0A4S2M3P1"/>
<dbReference type="Pfam" id="PF09379">
    <property type="entry name" value="FERM_N"/>
    <property type="match status" value="1"/>
</dbReference>
<feature type="compositionally biased region" description="Low complexity" evidence="1">
    <location>
        <begin position="39"/>
        <end position="49"/>
    </location>
</feature>
<dbReference type="InterPro" id="IPR029071">
    <property type="entry name" value="Ubiquitin-like_domsf"/>
</dbReference>
<dbReference type="EMBL" id="SJOL01005018">
    <property type="protein sequence ID" value="TGZ70912.1"/>
    <property type="molecule type" value="Genomic_DNA"/>
</dbReference>
<dbReference type="Pfam" id="PF00373">
    <property type="entry name" value="FERM_M"/>
    <property type="match status" value="1"/>
</dbReference>
<dbReference type="SUPFAM" id="SSF50729">
    <property type="entry name" value="PH domain-like"/>
    <property type="match status" value="1"/>
</dbReference>
<accession>A0A4S2M3P1</accession>
<dbReference type="Gene3D" id="2.30.29.30">
    <property type="entry name" value="Pleckstrin-homology domain (PH domain)/Phosphotyrosine-binding domain (PTB)"/>
    <property type="match status" value="1"/>
</dbReference>
<dbReference type="GO" id="GO:0005856">
    <property type="term" value="C:cytoskeleton"/>
    <property type="evidence" value="ECO:0007669"/>
    <property type="project" value="TreeGrafter"/>
</dbReference>
<gene>
    <name evidence="3" type="ORF">CRM22_002922</name>
</gene>
<dbReference type="Gene3D" id="1.20.80.10">
    <property type="match status" value="1"/>
</dbReference>
<feature type="region of interest" description="Disordered" evidence="1">
    <location>
        <begin position="605"/>
        <end position="629"/>
    </location>
</feature>
<sequence length="629" mass="71037">MIEVDEVGGEQVGDQPQAELMADYVASCYLPTDTSGNNSTSPPTQQQSSMGKVEETLGSLLSPGTRPLLANDSERSGFSDNGTSGEYLADVGEHQLNTERRETQHCQAASKEWDDITDYSVETLIYVGCSPTFLYRPEAFELKPPFHNCTNMSNNKGRRCSADGHVNAVKPPFRGSISSLSSFRFFGSSECINAIKRRIHLLDDRFITMEFTTKTLGGELLREVCSYLNAAESAAYFGIRYVDNNSLPQWLDPERRVMKQIKDLKEDVLSLRVMFYPPNPLKKFKKPDAKHLFYLQLRRDFYVGRLRTNCSATCELAAYAIQADHELTSIPAGFDVVNIPGGMCILPDIPTEVVDLIRYRLKRLLGLSKEQAKDEFIRRACEIETYGMEPFQVMDQYENGLCIGFNHLGISAFKNGTRTDTFYWRDIKQVKRSGKQLVIVIPRRQRDVSLGFKCHSSAESAMLWRRAVCCRQFSRCVDKANEDTEKDEVDEQPTQTNDHSEETPEPTVAIHYELELQTDSSQSSTEDFHKPRANEKDFSQASLSRFLPAPRHSLALPPPLPFAISQRQKQFGGSMELSAYPNDLHPHVVDDFSLELSQHKPFFTSSSINLSNNHTRDRALPRSSLATVP</sequence>
<comment type="caution">
    <text evidence="3">The sequence shown here is derived from an EMBL/GenBank/DDBJ whole genome shotgun (WGS) entry which is preliminary data.</text>
</comment>
<evidence type="ECO:0000259" key="2">
    <source>
        <dbReference type="PROSITE" id="PS50057"/>
    </source>
</evidence>
<dbReference type="OrthoDB" id="6235974at2759"/>
<dbReference type="InterPro" id="IPR018980">
    <property type="entry name" value="FERM_PH-like_C"/>
</dbReference>
<feature type="domain" description="FERM" evidence="2">
    <location>
        <begin position="195"/>
        <end position="478"/>
    </location>
</feature>
<evidence type="ECO:0000313" key="3">
    <source>
        <dbReference type="EMBL" id="TGZ70912.1"/>
    </source>
</evidence>
<dbReference type="InterPro" id="IPR019747">
    <property type="entry name" value="FERM_CS"/>
</dbReference>
<dbReference type="InterPro" id="IPR011993">
    <property type="entry name" value="PH-like_dom_sf"/>
</dbReference>
<dbReference type="Gene3D" id="3.10.20.90">
    <property type="entry name" value="Phosphatidylinositol 3-kinase Catalytic Subunit, Chain A, domain 1"/>
    <property type="match status" value="1"/>
</dbReference>
<dbReference type="CDD" id="cd14473">
    <property type="entry name" value="FERM_B-lobe"/>
    <property type="match status" value="1"/>
</dbReference>
<proteinExistence type="predicted"/>
<name>A0A4S2M3P1_OPIFE</name>
<dbReference type="PANTHER" id="PTHR23280:SF32">
    <property type="entry name" value="FI22325P1"/>
    <property type="match status" value="1"/>
</dbReference>
<dbReference type="InterPro" id="IPR035963">
    <property type="entry name" value="FERM_2"/>
</dbReference>
<evidence type="ECO:0000313" key="4">
    <source>
        <dbReference type="Proteomes" id="UP000308267"/>
    </source>
</evidence>
<feature type="region of interest" description="Disordered" evidence="1">
    <location>
        <begin position="29"/>
        <end position="83"/>
    </location>
</feature>
<dbReference type="InterPro" id="IPR019748">
    <property type="entry name" value="FERM_central"/>
</dbReference>
<dbReference type="GO" id="GO:0031032">
    <property type="term" value="P:actomyosin structure organization"/>
    <property type="evidence" value="ECO:0007669"/>
    <property type="project" value="TreeGrafter"/>
</dbReference>
<dbReference type="InterPro" id="IPR018979">
    <property type="entry name" value="FERM_N"/>
</dbReference>
<dbReference type="SUPFAM" id="SSF54236">
    <property type="entry name" value="Ubiquitin-like"/>
    <property type="match status" value="1"/>
</dbReference>
<dbReference type="SUPFAM" id="SSF47031">
    <property type="entry name" value="Second domain of FERM"/>
    <property type="match status" value="1"/>
</dbReference>
<dbReference type="Pfam" id="PF09380">
    <property type="entry name" value="FERM_C"/>
    <property type="match status" value="1"/>
</dbReference>
<protein>
    <recommendedName>
        <fullName evidence="2">FERM domain-containing protein</fullName>
    </recommendedName>
</protein>
<dbReference type="PANTHER" id="PTHR23280">
    <property type="entry name" value="4.1 G PROTEIN"/>
    <property type="match status" value="1"/>
</dbReference>
<evidence type="ECO:0000256" key="1">
    <source>
        <dbReference type="SAM" id="MobiDB-lite"/>
    </source>
</evidence>
<dbReference type="STRING" id="147828.A0A4S2M3P1"/>